<evidence type="ECO:0000256" key="1">
    <source>
        <dbReference type="SAM" id="Phobius"/>
    </source>
</evidence>
<keyword evidence="1" id="KW-0472">Membrane</keyword>
<keyword evidence="1" id="KW-1133">Transmembrane helix</keyword>
<gene>
    <name evidence="2" type="ORF">NECAME_13020</name>
</gene>
<organism evidence="2 3">
    <name type="scientific">Necator americanus</name>
    <name type="common">Human hookworm</name>
    <dbReference type="NCBI Taxonomy" id="51031"/>
    <lineage>
        <taxon>Eukaryota</taxon>
        <taxon>Metazoa</taxon>
        <taxon>Ecdysozoa</taxon>
        <taxon>Nematoda</taxon>
        <taxon>Chromadorea</taxon>
        <taxon>Rhabditida</taxon>
        <taxon>Rhabditina</taxon>
        <taxon>Rhabditomorpha</taxon>
        <taxon>Strongyloidea</taxon>
        <taxon>Ancylostomatidae</taxon>
        <taxon>Bunostominae</taxon>
        <taxon>Necator</taxon>
    </lineage>
</organism>
<protein>
    <submittedName>
        <fullName evidence="2">Uncharacterized protein</fullName>
    </submittedName>
</protein>
<accession>W2SXC0</accession>
<keyword evidence="3" id="KW-1185">Reference proteome</keyword>
<reference evidence="3" key="1">
    <citation type="journal article" date="2014" name="Nat. Genet.">
        <title>Genome of the human hookworm Necator americanus.</title>
        <authorList>
            <person name="Tang Y.T."/>
            <person name="Gao X."/>
            <person name="Rosa B.A."/>
            <person name="Abubucker S."/>
            <person name="Hallsworth-Pepin K."/>
            <person name="Martin J."/>
            <person name="Tyagi R."/>
            <person name="Heizer E."/>
            <person name="Zhang X."/>
            <person name="Bhonagiri-Palsikar V."/>
            <person name="Minx P."/>
            <person name="Warren W.C."/>
            <person name="Wang Q."/>
            <person name="Zhan B."/>
            <person name="Hotez P.J."/>
            <person name="Sternberg P.W."/>
            <person name="Dougall A."/>
            <person name="Gaze S.T."/>
            <person name="Mulvenna J."/>
            <person name="Sotillo J."/>
            <person name="Ranganathan S."/>
            <person name="Rabelo E.M."/>
            <person name="Wilson R.K."/>
            <person name="Felgner P.L."/>
            <person name="Bethony J."/>
            <person name="Hawdon J.M."/>
            <person name="Gasser R.B."/>
            <person name="Loukas A."/>
            <person name="Mitreva M."/>
        </authorList>
    </citation>
    <scope>NUCLEOTIDE SEQUENCE [LARGE SCALE GENOMIC DNA]</scope>
</reference>
<evidence type="ECO:0000313" key="3">
    <source>
        <dbReference type="Proteomes" id="UP000053676"/>
    </source>
</evidence>
<dbReference type="KEGG" id="nai:NECAME_13020"/>
<dbReference type="Proteomes" id="UP000053676">
    <property type="component" value="Unassembled WGS sequence"/>
</dbReference>
<dbReference type="EMBL" id="KI660364">
    <property type="protein sequence ID" value="ETN74409.1"/>
    <property type="molecule type" value="Genomic_DNA"/>
</dbReference>
<keyword evidence="1" id="KW-0812">Transmembrane</keyword>
<proteinExistence type="predicted"/>
<sequence>MFLHHNRLGPGGKCRCTEDSSAGIYIGLCVLAIVAVVAIFLLVVGKNPIPVAKLVDSGRVAIHSS</sequence>
<evidence type="ECO:0000313" key="2">
    <source>
        <dbReference type="EMBL" id="ETN74409.1"/>
    </source>
</evidence>
<dbReference type="AlphaFoldDB" id="W2SXC0"/>
<name>W2SXC0_NECAM</name>
<feature type="transmembrane region" description="Helical" evidence="1">
    <location>
        <begin position="22"/>
        <end position="44"/>
    </location>
</feature>